<reference evidence="9 10" key="1">
    <citation type="submission" date="2019-03" db="EMBL/GenBank/DDBJ databases">
        <title>Draft genome sequences of novel Actinobacteria.</title>
        <authorList>
            <person name="Sahin N."/>
            <person name="Ay H."/>
            <person name="Saygin H."/>
        </authorList>
    </citation>
    <scope>NUCLEOTIDE SEQUENCE [LARGE SCALE GENOMIC DNA]</scope>
    <source>
        <strain evidence="9 10">16K309</strain>
    </source>
</reference>
<keyword evidence="4 5" id="KW-0274">FAD</keyword>
<gene>
    <name evidence="9" type="ORF">E1181_30340</name>
</gene>
<sequence>MVTKPVEEQGGLMPDLIEQLFMTNRDLEVREQARTFVDDEITARSSDLEGSTVPELDLARSFGKHGWFGLTIPTRYDGIGAGQVAKTAVLEAISQVSPPMGYLFQAYYLGVAKILHHGTDVQQGRWLPAIARGDCLPTIAVTEPGAGGNIGQTRATAERRGDTYVLNGVGLARKTFVGGSHNGADLHGVIARTPGTSGIAGLTALVVEADRPGVVLGEPRVIDGFSFGDVGFEDCEVPASNLIGAEGEGMYVAQASSTLYGRLNLAAVGLGIMSRVLDGTVRFLKQRPLHPDARSLDQLQVNQQKLGKMQSLYMSTRTDVYAAAAGRDRGWDGVELDAALNNAKLQSYVRGQELVALAKDIHSAYGLVGALPRDAVYLDHLISPAGTPDFQRYRLFQHAMGTERSSWSARFPAQVQESSEL</sequence>
<keyword evidence="5" id="KW-0560">Oxidoreductase</keyword>
<dbReference type="GO" id="GO:0050660">
    <property type="term" value="F:flavin adenine dinucleotide binding"/>
    <property type="evidence" value="ECO:0007669"/>
    <property type="project" value="InterPro"/>
</dbReference>
<feature type="domain" description="Acyl-CoA oxidase/dehydrogenase middle" evidence="7">
    <location>
        <begin position="139"/>
        <end position="235"/>
    </location>
</feature>
<dbReference type="InterPro" id="IPR046373">
    <property type="entry name" value="Acyl-CoA_Oxase/DH_mid-dom_sf"/>
</dbReference>
<keyword evidence="3 5" id="KW-0285">Flavoprotein</keyword>
<evidence type="ECO:0000313" key="10">
    <source>
        <dbReference type="Proteomes" id="UP000295674"/>
    </source>
</evidence>
<dbReference type="CDD" id="cd00567">
    <property type="entry name" value="ACAD"/>
    <property type="match status" value="1"/>
</dbReference>
<dbReference type="OrthoDB" id="8876745at2"/>
<dbReference type="Gene3D" id="1.20.140.10">
    <property type="entry name" value="Butyryl-CoA Dehydrogenase, subunit A, domain 3"/>
    <property type="match status" value="1"/>
</dbReference>
<dbReference type="Pfam" id="PF02771">
    <property type="entry name" value="Acyl-CoA_dh_N"/>
    <property type="match status" value="1"/>
</dbReference>
<name>A0A4R4V1G3_9PSEU</name>
<dbReference type="GO" id="GO:0003995">
    <property type="term" value="F:acyl-CoA dehydrogenase activity"/>
    <property type="evidence" value="ECO:0007669"/>
    <property type="project" value="TreeGrafter"/>
</dbReference>
<evidence type="ECO:0000256" key="2">
    <source>
        <dbReference type="ARBA" id="ARBA00009347"/>
    </source>
</evidence>
<protein>
    <submittedName>
        <fullName evidence="9">Acyl-CoA dehydrogenase</fullName>
    </submittedName>
</protein>
<comment type="caution">
    <text evidence="9">The sequence shown here is derived from an EMBL/GenBank/DDBJ whole genome shotgun (WGS) entry which is preliminary data.</text>
</comment>
<evidence type="ECO:0000256" key="1">
    <source>
        <dbReference type="ARBA" id="ARBA00001974"/>
    </source>
</evidence>
<dbReference type="InterPro" id="IPR006091">
    <property type="entry name" value="Acyl-CoA_Oxase/DH_mid-dom"/>
</dbReference>
<dbReference type="InterPro" id="IPR037069">
    <property type="entry name" value="AcylCoA_DH/ox_N_sf"/>
</dbReference>
<dbReference type="InterPro" id="IPR009075">
    <property type="entry name" value="AcylCo_DH/oxidase_C"/>
</dbReference>
<dbReference type="Pfam" id="PF02770">
    <property type="entry name" value="Acyl-CoA_dh_M"/>
    <property type="match status" value="1"/>
</dbReference>
<dbReference type="PANTHER" id="PTHR43884">
    <property type="entry name" value="ACYL-COA DEHYDROGENASE"/>
    <property type="match status" value="1"/>
</dbReference>
<comment type="similarity">
    <text evidence="2 5">Belongs to the acyl-CoA dehydrogenase family.</text>
</comment>
<evidence type="ECO:0000256" key="4">
    <source>
        <dbReference type="ARBA" id="ARBA00022827"/>
    </source>
</evidence>
<evidence type="ECO:0000256" key="5">
    <source>
        <dbReference type="RuleBase" id="RU362125"/>
    </source>
</evidence>
<dbReference type="InterPro" id="IPR009100">
    <property type="entry name" value="AcylCoA_DH/oxidase_NM_dom_sf"/>
</dbReference>
<dbReference type="RefSeq" id="WP_132679839.1">
    <property type="nucleotide sequence ID" value="NZ_SMKS01000113.1"/>
</dbReference>
<dbReference type="Pfam" id="PF00441">
    <property type="entry name" value="Acyl-CoA_dh_1"/>
    <property type="match status" value="1"/>
</dbReference>
<keyword evidence="10" id="KW-1185">Reference proteome</keyword>
<dbReference type="SUPFAM" id="SSF47203">
    <property type="entry name" value="Acyl-CoA dehydrogenase C-terminal domain-like"/>
    <property type="match status" value="1"/>
</dbReference>
<evidence type="ECO:0000256" key="3">
    <source>
        <dbReference type="ARBA" id="ARBA00022630"/>
    </source>
</evidence>
<feature type="domain" description="Acyl-CoA dehydrogenase/oxidase C-terminal" evidence="6">
    <location>
        <begin position="247"/>
        <end position="383"/>
    </location>
</feature>
<evidence type="ECO:0000259" key="8">
    <source>
        <dbReference type="Pfam" id="PF02771"/>
    </source>
</evidence>
<comment type="cofactor">
    <cofactor evidence="1 5">
        <name>FAD</name>
        <dbReference type="ChEBI" id="CHEBI:57692"/>
    </cofactor>
</comment>
<dbReference type="PANTHER" id="PTHR43884:SF12">
    <property type="entry name" value="ISOVALERYL-COA DEHYDROGENASE, MITOCHONDRIAL-RELATED"/>
    <property type="match status" value="1"/>
</dbReference>
<dbReference type="EMBL" id="SMKS01000113">
    <property type="protein sequence ID" value="TDC98938.1"/>
    <property type="molecule type" value="Genomic_DNA"/>
</dbReference>
<feature type="domain" description="Acyl-CoA dehydrogenase/oxidase N-terminal" evidence="8">
    <location>
        <begin position="26"/>
        <end position="134"/>
    </location>
</feature>
<evidence type="ECO:0000259" key="7">
    <source>
        <dbReference type="Pfam" id="PF02770"/>
    </source>
</evidence>
<dbReference type="AlphaFoldDB" id="A0A4R4V1G3"/>
<organism evidence="9 10">
    <name type="scientific">Saccharopolyspora terrae</name>
    <dbReference type="NCBI Taxonomy" id="2530384"/>
    <lineage>
        <taxon>Bacteria</taxon>
        <taxon>Bacillati</taxon>
        <taxon>Actinomycetota</taxon>
        <taxon>Actinomycetes</taxon>
        <taxon>Pseudonocardiales</taxon>
        <taxon>Pseudonocardiaceae</taxon>
        <taxon>Saccharopolyspora</taxon>
    </lineage>
</organism>
<evidence type="ECO:0000313" key="9">
    <source>
        <dbReference type="EMBL" id="TDC98938.1"/>
    </source>
</evidence>
<dbReference type="InterPro" id="IPR036250">
    <property type="entry name" value="AcylCo_DH-like_C"/>
</dbReference>
<dbReference type="Gene3D" id="2.40.110.10">
    <property type="entry name" value="Butyryl-CoA Dehydrogenase, subunit A, domain 2"/>
    <property type="match status" value="1"/>
</dbReference>
<dbReference type="Proteomes" id="UP000295674">
    <property type="component" value="Unassembled WGS sequence"/>
</dbReference>
<dbReference type="InterPro" id="IPR013786">
    <property type="entry name" value="AcylCoA_DH/ox_N"/>
</dbReference>
<accession>A0A4R4V1G3</accession>
<dbReference type="Gene3D" id="1.10.540.10">
    <property type="entry name" value="Acyl-CoA dehydrogenase/oxidase, N-terminal domain"/>
    <property type="match status" value="1"/>
</dbReference>
<dbReference type="SUPFAM" id="SSF56645">
    <property type="entry name" value="Acyl-CoA dehydrogenase NM domain-like"/>
    <property type="match status" value="1"/>
</dbReference>
<evidence type="ECO:0000259" key="6">
    <source>
        <dbReference type="Pfam" id="PF00441"/>
    </source>
</evidence>
<proteinExistence type="inferred from homology"/>